<dbReference type="Pfam" id="PF00145">
    <property type="entry name" value="DNA_methylase"/>
    <property type="match status" value="1"/>
</dbReference>
<dbReference type="EC" id="2.1.1.37" evidence="1"/>
<evidence type="ECO:0000256" key="5">
    <source>
        <dbReference type="ARBA" id="ARBA00022747"/>
    </source>
</evidence>
<name>A0ABS7CQ67_9BACT</name>
<comment type="catalytic activity">
    <reaction evidence="6">
        <text>a 2'-deoxycytidine in DNA + S-adenosyl-L-methionine = a 5-methyl-2'-deoxycytidine in DNA + S-adenosyl-L-homocysteine + H(+)</text>
        <dbReference type="Rhea" id="RHEA:13681"/>
        <dbReference type="Rhea" id="RHEA-COMP:11369"/>
        <dbReference type="Rhea" id="RHEA-COMP:11370"/>
        <dbReference type="ChEBI" id="CHEBI:15378"/>
        <dbReference type="ChEBI" id="CHEBI:57856"/>
        <dbReference type="ChEBI" id="CHEBI:59789"/>
        <dbReference type="ChEBI" id="CHEBI:85452"/>
        <dbReference type="ChEBI" id="CHEBI:85454"/>
        <dbReference type="EC" id="2.1.1.37"/>
    </reaction>
</comment>
<keyword evidence="4 7" id="KW-0949">S-adenosyl-L-methionine</keyword>
<keyword evidence="5" id="KW-0680">Restriction system</keyword>
<feature type="active site" evidence="7">
    <location>
        <position position="81"/>
    </location>
</feature>
<gene>
    <name evidence="8" type="ORF">K0O23_02860</name>
</gene>
<dbReference type="Proteomes" id="UP000813018">
    <property type="component" value="Unassembled WGS sequence"/>
</dbReference>
<evidence type="ECO:0000256" key="4">
    <source>
        <dbReference type="ARBA" id="ARBA00022691"/>
    </source>
</evidence>
<dbReference type="InterPro" id="IPR029063">
    <property type="entry name" value="SAM-dependent_MTases_sf"/>
</dbReference>
<keyword evidence="2 7" id="KW-0489">Methyltransferase</keyword>
<protein>
    <recommendedName>
        <fullName evidence="1">DNA (cytosine-5-)-methyltransferase</fullName>
        <ecNumber evidence="1">2.1.1.37</ecNumber>
    </recommendedName>
</protein>
<dbReference type="GO" id="GO:0032259">
    <property type="term" value="P:methylation"/>
    <property type="evidence" value="ECO:0007669"/>
    <property type="project" value="UniProtKB-KW"/>
</dbReference>
<comment type="similarity">
    <text evidence="7">Belongs to the class I-like SAM-binding methyltransferase superfamily. C5-methyltransferase family.</text>
</comment>
<keyword evidence="3 7" id="KW-0808">Transferase</keyword>
<dbReference type="InterPro" id="IPR031303">
    <property type="entry name" value="C5_meth_CS"/>
</dbReference>
<evidence type="ECO:0000313" key="8">
    <source>
        <dbReference type="EMBL" id="MBW7465992.1"/>
    </source>
</evidence>
<evidence type="ECO:0000256" key="2">
    <source>
        <dbReference type="ARBA" id="ARBA00022603"/>
    </source>
</evidence>
<dbReference type="Gene3D" id="3.90.120.10">
    <property type="entry name" value="DNA Methylase, subunit A, domain 2"/>
    <property type="match status" value="1"/>
</dbReference>
<sequence>MSHSKLTVVDFFCGAGGFSEGFRQQGFDIALGVDSWQSAIDTFNHNFGKDFQSKNMLEFEHSIEQIENLPDSDIILGSPPCVSFSTSNKSGKADKTLGIKLTECFLRIVAVKKHKPNSILKAWFMENVKNSKKYLQPSYSFIDLNLSEWAEKNGFDSNAVAITLDGNSSVINSADYGSLQSRSRLITGEIIKYGKFLIPAPTHKCPSGKASPNVAGLQLLPIHRTLGEFISSFPSPFEIESSEQIKDPSYDYLIDKNVISDHFYDTGIHACEWKSSKYLKLNHPYMGKMSFPENLNKPSRTVTATNIGSSREALIYKSEIKRTGNGEYRVPTVREAAVLMGFPLTYQFVGSEGVKRKLVGNAVCPSVSSALAKEVRKAYGYATFDKSHIIVDPNLKGVNNLNTFSVKEFGAPPVRKKESKFRRHPFKKGNMTVALSNYDIIGKEEEFGVWKSTVFYGTGEGFGSFTYEENFYKHLEPIIMNEFSDGDKFIKIINNGFSERIAGKNLLQEMYEKKLSVGRFLEPTLLIEELARVIEGFDAYDELFIQKEQKIFEKPIVPKKQLYSLYAINKIVTIANNS</sequence>
<evidence type="ECO:0000256" key="1">
    <source>
        <dbReference type="ARBA" id="ARBA00011975"/>
    </source>
</evidence>
<organism evidence="8 9">
    <name type="scientific">Pontibacter aydingkolensis</name>
    <dbReference type="NCBI Taxonomy" id="1911536"/>
    <lineage>
        <taxon>Bacteria</taxon>
        <taxon>Pseudomonadati</taxon>
        <taxon>Bacteroidota</taxon>
        <taxon>Cytophagia</taxon>
        <taxon>Cytophagales</taxon>
        <taxon>Hymenobacteraceae</taxon>
        <taxon>Pontibacter</taxon>
    </lineage>
</organism>
<evidence type="ECO:0000256" key="7">
    <source>
        <dbReference type="PROSITE-ProRule" id="PRU01016"/>
    </source>
</evidence>
<dbReference type="InterPro" id="IPR018117">
    <property type="entry name" value="C5_DNA_meth_AS"/>
</dbReference>
<dbReference type="PROSITE" id="PS00095">
    <property type="entry name" value="C5_MTASE_2"/>
    <property type="match status" value="1"/>
</dbReference>
<dbReference type="GO" id="GO:0008168">
    <property type="term" value="F:methyltransferase activity"/>
    <property type="evidence" value="ECO:0007669"/>
    <property type="project" value="UniProtKB-KW"/>
</dbReference>
<evidence type="ECO:0000256" key="6">
    <source>
        <dbReference type="ARBA" id="ARBA00047422"/>
    </source>
</evidence>
<keyword evidence="9" id="KW-1185">Reference proteome</keyword>
<proteinExistence type="inferred from homology"/>
<dbReference type="PANTHER" id="PTHR10629">
    <property type="entry name" value="CYTOSINE-SPECIFIC METHYLTRANSFERASE"/>
    <property type="match status" value="1"/>
</dbReference>
<comment type="caution">
    <text evidence="8">The sequence shown here is derived from an EMBL/GenBank/DDBJ whole genome shotgun (WGS) entry which is preliminary data.</text>
</comment>
<dbReference type="RefSeq" id="WP_219875885.1">
    <property type="nucleotide sequence ID" value="NZ_JAHYXK010000002.1"/>
</dbReference>
<evidence type="ECO:0000256" key="3">
    <source>
        <dbReference type="ARBA" id="ARBA00022679"/>
    </source>
</evidence>
<dbReference type="PROSITE" id="PS00094">
    <property type="entry name" value="C5_MTASE_1"/>
    <property type="match status" value="1"/>
</dbReference>
<dbReference type="PROSITE" id="PS51679">
    <property type="entry name" value="SAM_MT_C5"/>
    <property type="match status" value="1"/>
</dbReference>
<accession>A0ABS7CQ67</accession>
<dbReference type="SUPFAM" id="SSF53335">
    <property type="entry name" value="S-adenosyl-L-methionine-dependent methyltransferases"/>
    <property type="match status" value="1"/>
</dbReference>
<evidence type="ECO:0000313" key="9">
    <source>
        <dbReference type="Proteomes" id="UP000813018"/>
    </source>
</evidence>
<dbReference type="InterPro" id="IPR050390">
    <property type="entry name" value="C5-Methyltransferase"/>
</dbReference>
<dbReference type="InterPro" id="IPR001525">
    <property type="entry name" value="C5_MeTfrase"/>
</dbReference>
<dbReference type="EMBL" id="JAHYXK010000002">
    <property type="protein sequence ID" value="MBW7465992.1"/>
    <property type="molecule type" value="Genomic_DNA"/>
</dbReference>
<dbReference type="PANTHER" id="PTHR10629:SF52">
    <property type="entry name" value="DNA (CYTOSINE-5)-METHYLTRANSFERASE 1"/>
    <property type="match status" value="1"/>
</dbReference>
<reference evidence="8 9" key="1">
    <citation type="journal article" date="2016" name="Int. J. Syst. Evol. Microbiol.">
        <title>Pontibacter aydingkolensis sp. nov., isolated from soil of a salt lake.</title>
        <authorList>
            <person name="Osman G."/>
            <person name="Zhang T."/>
            <person name="Lou K."/>
            <person name="Gao Y."/>
            <person name="Chang W."/>
            <person name="Lin Q."/>
            <person name="Yang H.M."/>
            <person name="Huo X.D."/>
            <person name="Wang N."/>
        </authorList>
    </citation>
    <scope>NUCLEOTIDE SEQUENCE [LARGE SCALE GENOMIC DNA]</scope>
    <source>
        <strain evidence="8 9">KACC 19255</strain>
    </source>
</reference>
<dbReference type="Gene3D" id="3.40.50.150">
    <property type="entry name" value="Vaccinia Virus protein VP39"/>
    <property type="match status" value="1"/>
</dbReference>